<keyword evidence="2" id="KW-1185">Reference proteome</keyword>
<sequence>MIPPRQKEIITSHVHDLENVNKKLEVLKDSVTRVIQRAVFWLEEKDEASYLEIKQYLLERNSRFLQACIDIASDNEVTEESLREECEDIKSSSQPKVQGHKTKSMDLSRIVDLENHIRTFNEYFERTEEKLSRLNEQFETSSKTLLKRIKQLEKKHTEQQKHIQDISQKQVNEETKYNSSFNACSEELHQASEFIHFKTESLSQKLNQCEERNEIIQKKQNEIENNLKTEIDTLTKQIQSCNDLITTKTEIIFGNNNENKNEIMKMCESNKEKEKKFEQILRTQDEMKTTLNQTSEHIGKELGSSKSRLECLESENETSLIKLNELERNVKDLPKKVQKLSKEMDNVLTTVATTFSSSDSEIQTLNKSVTEMATTINEMKSSNTTTISTLQKRIANIATNFIQTKSAITNLETQVEDLNCRVLECSSDIVHLRAINEAEAFCLEVASMKETDIKKDTILTLFNRVGNVTLSPHYNMSTSTYTVPHDGIYLCCLMVENLTDMKVQFHVYYKDKSGKESPRVFSQTHHKNLTSCSITPIHMYKGDQLYIKSALDYSRLKLGNNSFFSCVLIKKL</sequence>
<protein>
    <submittedName>
        <fullName evidence="3">Synaptonemal complex protein 1-like</fullName>
    </submittedName>
</protein>
<name>A0A9W3B2P9_BIOGL</name>
<dbReference type="OrthoDB" id="6190220at2759"/>
<dbReference type="GeneID" id="106066349"/>
<evidence type="ECO:0000256" key="1">
    <source>
        <dbReference type="SAM" id="Coils"/>
    </source>
</evidence>
<proteinExistence type="predicted"/>
<accession>A0A9W3B2P9</accession>
<dbReference type="Gene3D" id="2.60.120.40">
    <property type="match status" value="1"/>
</dbReference>
<reference evidence="3" key="1">
    <citation type="submission" date="2025-08" db="UniProtKB">
        <authorList>
            <consortium name="RefSeq"/>
        </authorList>
    </citation>
    <scope>IDENTIFICATION</scope>
</reference>
<dbReference type="Gene3D" id="1.20.5.340">
    <property type="match status" value="1"/>
</dbReference>
<feature type="coiled-coil region" evidence="1">
    <location>
        <begin position="117"/>
        <end position="169"/>
    </location>
</feature>
<dbReference type="InterPro" id="IPR008983">
    <property type="entry name" value="Tumour_necrosis_fac-like_dom"/>
</dbReference>
<keyword evidence="1" id="KW-0175">Coiled coil</keyword>
<feature type="coiled-coil region" evidence="1">
    <location>
        <begin position="199"/>
        <end position="244"/>
    </location>
</feature>
<dbReference type="SUPFAM" id="SSF49842">
    <property type="entry name" value="TNF-like"/>
    <property type="match status" value="1"/>
</dbReference>
<dbReference type="Proteomes" id="UP001165740">
    <property type="component" value="Chromosome 8"/>
</dbReference>
<evidence type="ECO:0000313" key="3">
    <source>
        <dbReference type="RefSeq" id="XP_055893739.1"/>
    </source>
</evidence>
<dbReference type="RefSeq" id="XP_055893739.1">
    <property type="nucleotide sequence ID" value="XM_056037764.1"/>
</dbReference>
<evidence type="ECO:0000313" key="2">
    <source>
        <dbReference type="Proteomes" id="UP001165740"/>
    </source>
</evidence>
<dbReference type="AlphaFoldDB" id="A0A9W3B2P9"/>
<gene>
    <name evidence="3" type="primary">LOC106066349</name>
</gene>
<organism evidence="2 3">
    <name type="scientific">Biomphalaria glabrata</name>
    <name type="common">Bloodfluke planorb</name>
    <name type="synonym">Freshwater snail</name>
    <dbReference type="NCBI Taxonomy" id="6526"/>
    <lineage>
        <taxon>Eukaryota</taxon>
        <taxon>Metazoa</taxon>
        <taxon>Spiralia</taxon>
        <taxon>Lophotrochozoa</taxon>
        <taxon>Mollusca</taxon>
        <taxon>Gastropoda</taxon>
        <taxon>Heterobranchia</taxon>
        <taxon>Euthyneura</taxon>
        <taxon>Panpulmonata</taxon>
        <taxon>Hygrophila</taxon>
        <taxon>Lymnaeoidea</taxon>
        <taxon>Planorbidae</taxon>
        <taxon>Biomphalaria</taxon>
    </lineage>
</organism>
<feature type="coiled-coil region" evidence="1">
    <location>
        <begin position="309"/>
        <end position="343"/>
    </location>
</feature>